<accession>A0A563VUC6</accession>
<reference evidence="1 2" key="1">
    <citation type="submission" date="2019-01" db="EMBL/GenBank/DDBJ databases">
        <authorList>
            <person name="Brito A."/>
        </authorList>
    </citation>
    <scope>NUCLEOTIDE SEQUENCE [LARGE SCALE GENOMIC DNA]</scope>
    <source>
        <strain evidence="1">1</strain>
    </source>
</reference>
<dbReference type="AlphaFoldDB" id="A0A563VUC6"/>
<evidence type="ECO:0000313" key="1">
    <source>
        <dbReference type="EMBL" id="VEP15005.1"/>
    </source>
</evidence>
<protein>
    <submittedName>
        <fullName evidence="1">Uncharacterized protein</fullName>
    </submittedName>
</protein>
<dbReference type="Proteomes" id="UP000320055">
    <property type="component" value="Unassembled WGS sequence"/>
</dbReference>
<name>A0A563VUC6_9CYAN</name>
<keyword evidence="2" id="KW-1185">Reference proteome</keyword>
<organism evidence="1 2">
    <name type="scientific">Hyella patelloides LEGE 07179</name>
    <dbReference type="NCBI Taxonomy" id="945734"/>
    <lineage>
        <taxon>Bacteria</taxon>
        <taxon>Bacillati</taxon>
        <taxon>Cyanobacteriota</taxon>
        <taxon>Cyanophyceae</taxon>
        <taxon>Pleurocapsales</taxon>
        <taxon>Hyellaceae</taxon>
        <taxon>Hyella</taxon>
    </lineage>
</organism>
<sequence>MNTNVVGITENDNDLAFFVFLWILSEFDLKNLRRLKHLKNVLNHISTKEIIIVRL</sequence>
<proteinExistence type="predicted"/>
<gene>
    <name evidence="1" type="ORF">H1P_300027</name>
</gene>
<dbReference type="EMBL" id="CAACVJ010000224">
    <property type="protein sequence ID" value="VEP15005.1"/>
    <property type="molecule type" value="Genomic_DNA"/>
</dbReference>
<evidence type="ECO:0000313" key="2">
    <source>
        <dbReference type="Proteomes" id="UP000320055"/>
    </source>
</evidence>